<dbReference type="AlphaFoldDB" id="D0LK20"/>
<name>D0LK20_HALO1</name>
<dbReference type="RefSeq" id="WP_012831119.1">
    <property type="nucleotide sequence ID" value="NC_013440.1"/>
</dbReference>
<dbReference type="STRING" id="502025.Hoch_6052"/>
<evidence type="ECO:0000313" key="2">
    <source>
        <dbReference type="Proteomes" id="UP000001880"/>
    </source>
</evidence>
<dbReference type="HOGENOM" id="CLU_1747103_0_0_7"/>
<keyword evidence="2" id="KW-1185">Reference proteome</keyword>
<gene>
    <name evidence="1" type="ordered locus">Hoch_6052</name>
</gene>
<evidence type="ECO:0000313" key="1">
    <source>
        <dbReference type="EMBL" id="ACY18527.1"/>
    </source>
</evidence>
<dbReference type="PROSITE" id="PS51257">
    <property type="entry name" value="PROKAR_LIPOPROTEIN"/>
    <property type="match status" value="1"/>
</dbReference>
<accession>D0LK20</accession>
<protein>
    <recommendedName>
        <fullName evidence="3">Lipoprotein</fullName>
    </recommendedName>
</protein>
<proteinExistence type="predicted"/>
<organism evidence="1 2">
    <name type="scientific">Haliangium ochraceum (strain DSM 14365 / JCM 11303 / SMP-2)</name>
    <dbReference type="NCBI Taxonomy" id="502025"/>
    <lineage>
        <taxon>Bacteria</taxon>
        <taxon>Pseudomonadati</taxon>
        <taxon>Myxococcota</taxon>
        <taxon>Polyangia</taxon>
        <taxon>Haliangiales</taxon>
        <taxon>Kofleriaceae</taxon>
        <taxon>Haliangium</taxon>
    </lineage>
</organism>
<dbReference type="EMBL" id="CP001804">
    <property type="protein sequence ID" value="ACY18527.1"/>
    <property type="molecule type" value="Genomic_DNA"/>
</dbReference>
<reference evidence="1 2" key="1">
    <citation type="journal article" date="2010" name="Stand. Genomic Sci.">
        <title>Complete genome sequence of Haliangium ochraceum type strain (SMP-2).</title>
        <authorList>
            <consortium name="US DOE Joint Genome Institute (JGI-PGF)"/>
            <person name="Ivanova N."/>
            <person name="Daum C."/>
            <person name="Lang E."/>
            <person name="Abt B."/>
            <person name="Kopitz M."/>
            <person name="Saunders E."/>
            <person name="Lapidus A."/>
            <person name="Lucas S."/>
            <person name="Glavina Del Rio T."/>
            <person name="Nolan M."/>
            <person name="Tice H."/>
            <person name="Copeland A."/>
            <person name="Cheng J.F."/>
            <person name="Chen F."/>
            <person name="Bruce D."/>
            <person name="Goodwin L."/>
            <person name="Pitluck S."/>
            <person name="Mavromatis K."/>
            <person name="Pati A."/>
            <person name="Mikhailova N."/>
            <person name="Chen A."/>
            <person name="Palaniappan K."/>
            <person name="Land M."/>
            <person name="Hauser L."/>
            <person name="Chang Y.J."/>
            <person name="Jeffries C.D."/>
            <person name="Detter J.C."/>
            <person name="Brettin T."/>
            <person name="Rohde M."/>
            <person name="Goker M."/>
            <person name="Bristow J."/>
            <person name="Markowitz V."/>
            <person name="Eisen J.A."/>
            <person name="Hugenholtz P."/>
            <person name="Kyrpides N.C."/>
            <person name="Klenk H.P."/>
        </authorList>
    </citation>
    <scope>NUCLEOTIDE SEQUENCE [LARGE SCALE GENOMIC DNA]</scope>
    <source>
        <strain evidence="2">DSM 14365 / CIP 107738 / JCM 11303 / AJ 13395 / SMP-2</strain>
    </source>
</reference>
<dbReference type="Proteomes" id="UP000001880">
    <property type="component" value="Chromosome"/>
</dbReference>
<sequence length="149" mass="16301">MRFIQAGVVFGALAFSSSCTVPSEPPVSSTKQVGQLTAEEIIDVCDWAVDYLGGYNWNQEDGDDENPTVRHRCPLTMEELADRDNNEVRYVYYNEDSCSEGLSALADASCSPTVGDYAYFIQVSADAPCEYHVVPASNGCGSFTWTVEN</sequence>
<dbReference type="KEGG" id="hoh:Hoch_6052"/>
<evidence type="ECO:0008006" key="3">
    <source>
        <dbReference type="Google" id="ProtNLM"/>
    </source>
</evidence>